<evidence type="ECO:0000313" key="1">
    <source>
        <dbReference type="EMBL" id="KAF9440726.1"/>
    </source>
</evidence>
<keyword evidence="2" id="KW-1185">Reference proteome</keyword>
<proteinExistence type="predicted"/>
<name>A0A9P5WZJ3_9AGAR</name>
<sequence>DCIFIEQDTKTPSFRGMFMAQVLAFLKLMHNHIKYPCAIISWFSTVGEQPCPQTGMWIVQRDWDENGRPKLSIIHLDTILCAAHLIGITGSTMIPHHHLSCVNSLNAFKTFYVNKFIDYHAHKIAF</sequence>
<reference evidence="1" key="1">
    <citation type="submission" date="2020-11" db="EMBL/GenBank/DDBJ databases">
        <authorList>
            <consortium name="DOE Joint Genome Institute"/>
            <person name="Ahrendt S."/>
            <person name="Riley R."/>
            <person name="Andreopoulos W."/>
            <person name="Labutti K."/>
            <person name="Pangilinan J."/>
            <person name="Ruiz-Duenas F.J."/>
            <person name="Barrasa J.M."/>
            <person name="Sanchez-Garcia M."/>
            <person name="Camarero S."/>
            <person name="Miyauchi S."/>
            <person name="Serrano A."/>
            <person name="Linde D."/>
            <person name="Babiker R."/>
            <person name="Drula E."/>
            <person name="Ayuso-Fernandez I."/>
            <person name="Pacheco R."/>
            <person name="Padilla G."/>
            <person name="Ferreira P."/>
            <person name="Barriuso J."/>
            <person name="Kellner H."/>
            <person name="Castanera R."/>
            <person name="Alfaro M."/>
            <person name="Ramirez L."/>
            <person name="Pisabarro A.G."/>
            <person name="Kuo A."/>
            <person name="Tritt A."/>
            <person name="Lipzen A."/>
            <person name="He G."/>
            <person name="Yan M."/>
            <person name="Ng V."/>
            <person name="Cullen D."/>
            <person name="Martin F."/>
            <person name="Rosso M.-N."/>
            <person name="Henrissat B."/>
            <person name="Hibbett D."/>
            <person name="Martinez A.T."/>
            <person name="Grigoriev I.V."/>
        </authorList>
    </citation>
    <scope>NUCLEOTIDE SEQUENCE</scope>
    <source>
        <strain evidence="1">MF-IS2</strain>
    </source>
</reference>
<feature type="non-terminal residue" evidence="1">
    <location>
        <position position="1"/>
    </location>
</feature>
<dbReference type="Proteomes" id="UP000807342">
    <property type="component" value="Unassembled WGS sequence"/>
</dbReference>
<dbReference type="EMBL" id="MU152303">
    <property type="protein sequence ID" value="KAF9440726.1"/>
    <property type="molecule type" value="Genomic_DNA"/>
</dbReference>
<protein>
    <submittedName>
        <fullName evidence="1">Uncharacterized protein</fullName>
    </submittedName>
</protein>
<dbReference type="AlphaFoldDB" id="A0A9P5WZJ3"/>
<organism evidence="1 2">
    <name type="scientific">Macrolepiota fuliginosa MF-IS2</name>
    <dbReference type="NCBI Taxonomy" id="1400762"/>
    <lineage>
        <taxon>Eukaryota</taxon>
        <taxon>Fungi</taxon>
        <taxon>Dikarya</taxon>
        <taxon>Basidiomycota</taxon>
        <taxon>Agaricomycotina</taxon>
        <taxon>Agaricomycetes</taxon>
        <taxon>Agaricomycetidae</taxon>
        <taxon>Agaricales</taxon>
        <taxon>Agaricineae</taxon>
        <taxon>Agaricaceae</taxon>
        <taxon>Macrolepiota</taxon>
    </lineage>
</organism>
<evidence type="ECO:0000313" key="2">
    <source>
        <dbReference type="Proteomes" id="UP000807342"/>
    </source>
</evidence>
<dbReference type="OrthoDB" id="3187773at2759"/>
<comment type="caution">
    <text evidence="1">The sequence shown here is derived from an EMBL/GenBank/DDBJ whole genome shotgun (WGS) entry which is preliminary data.</text>
</comment>
<gene>
    <name evidence="1" type="ORF">P691DRAFT_686695</name>
</gene>
<accession>A0A9P5WZJ3</accession>